<dbReference type="RefSeq" id="WP_238386567.1">
    <property type="nucleotide sequence ID" value="NZ_FOBB01000002.1"/>
</dbReference>
<dbReference type="STRING" id="573321.SAMN04488505_1021102"/>
<dbReference type="AlphaFoldDB" id="A0A1H7T1U5"/>
<organism evidence="1 2">
    <name type="scientific">Chitinophaga rupis</name>
    <dbReference type="NCBI Taxonomy" id="573321"/>
    <lineage>
        <taxon>Bacteria</taxon>
        <taxon>Pseudomonadati</taxon>
        <taxon>Bacteroidota</taxon>
        <taxon>Chitinophagia</taxon>
        <taxon>Chitinophagales</taxon>
        <taxon>Chitinophagaceae</taxon>
        <taxon>Chitinophaga</taxon>
    </lineage>
</organism>
<gene>
    <name evidence="1" type="ORF">SAMN04488505_1021102</name>
</gene>
<sequence>MYTPVFNMVEVFKTNVQQAAHAEKLVSVLHQHFPGNKVNFDLEDCDRILRVEGQSFAAEKIQTLVTAYGFTCHVLE</sequence>
<protein>
    <recommendedName>
        <fullName evidence="3">Copper chaperone CopZ</fullName>
    </recommendedName>
</protein>
<dbReference type="Proteomes" id="UP000198984">
    <property type="component" value="Unassembled WGS sequence"/>
</dbReference>
<accession>A0A1H7T1U5</accession>
<evidence type="ECO:0000313" key="1">
    <source>
        <dbReference type="EMBL" id="SEL78246.1"/>
    </source>
</evidence>
<keyword evidence="2" id="KW-1185">Reference proteome</keyword>
<proteinExistence type="predicted"/>
<evidence type="ECO:0000313" key="2">
    <source>
        <dbReference type="Proteomes" id="UP000198984"/>
    </source>
</evidence>
<evidence type="ECO:0008006" key="3">
    <source>
        <dbReference type="Google" id="ProtNLM"/>
    </source>
</evidence>
<dbReference type="EMBL" id="FOBB01000002">
    <property type="protein sequence ID" value="SEL78246.1"/>
    <property type="molecule type" value="Genomic_DNA"/>
</dbReference>
<name>A0A1H7T1U5_9BACT</name>
<reference evidence="1 2" key="1">
    <citation type="submission" date="2016-10" db="EMBL/GenBank/DDBJ databases">
        <authorList>
            <person name="de Groot N.N."/>
        </authorList>
    </citation>
    <scope>NUCLEOTIDE SEQUENCE [LARGE SCALE GENOMIC DNA]</scope>
    <source>
        <strain evidence="1 2">DSM 21039</strain>
    </source>
</reference>